<dbReference type="Proteomes" id="UP000095287">
    <property type="component" value="Unplaced"/>
</dbReference>
<dbReference type="AlphaFoldDB" id="A0A1I8AI46"/>
<accession>A0A1I8AI46</accession>
<evidence type="ECO:0000256" key="1">
    <source>
        <dbReference type="SAM" id="MobiDB-lite"/>
    </source>
</evidence>
<keyword evidence="2" id="KW-1185">Reference proteome</keyword>
<evidence type="ECO:0000313" key="3">
    <source>
        <dbReference type="WBParaSite" id="L893_g6018.t1"/>
    </source>
</evidence>
<feature type="region of interest" description="Disordered" evidence="1">
    <location>
        <begin position="54"/>
        <end position="81"/>
    </location>
</feature>
<protein>
    <submittedName>
        <fullName evidence="3">Uncharacterized protein</fullName>
    </submittedName>
</protein>
<sequence>MHKACRRPYPKIQCGFRLRCERTNRFGLWTPRTTLGRKTQGILLCEGKSYGFSEEGQSQDMKQRQTDFRNQTVKGKSRKERQKGNMWSSFIKSKALSNNYKALKISARPSATFSAPAAPYRVGITSKPKPNTFSLYFLQDLFHYLQYLLQILKHIVSGPTATIAPSCAATSLST</sequence>
<proteinExistence type="predicted"/>
<name>A0A1I8AI46_9BILA</name>
<organism evidence="2 3">
    <name type="scientific">Steinernema glaseri</name>
    <dbReference type="NCBI Taxonomy" id="37863"/>
    <lineage>
        <taxon>Eukaryota</taxon>
        <taxon>Metazoa</taxon>
        <taxon>Ecdysozoa</taxon>
        <taxon>Nematoda</taxon>
        <taxon>Chromadorea</taxon>
        <taxon>Rhabditida</taxon>
        <taxon>Tylenchina</taxon>
        <taxon>Panagrolaimomorpha</taxon>
        <taxon>Strongyloidoidea</taxon>
        <taxon>Steinernematidae</taxon>
        <taxon>Steinernema</taxon>
    </lineage>
</organism>
<evidence type="ECO:0000313" key="2">
    <source>
        <dbReference type="Proteomes" id="UP000095287"/>
    </source>
</evidence>
<reference evidence="3" key="1">
    <citation type="submission" date="2016-11" db="UniProtKB">
        <authorList>
            <consortium name="WormBaseParasite"/>
        </authorList>
    </citation>
    <scope>IDENTIFICATION</scope>
</reference>
<dbReference type="WBParaSite" id="L893_g6018.t1">
    <property type="protein sequence ID" value="L893_g6018.t1"/>
    <property type="gene ID" value="L893_g6018"/>
</dbReference>